<comment type="caution">
    <text evidence="1">The sequence shown here is derived from an EMBL/GenBank/DDBJ whole genome shotgun (WGS) entry which is preliminary data.</text>
</comment>
<protein>
    <submittedName>
        <fullName evidence="1">Uncharacterized protein</fullName>
    </submittedName>
</protein>
<reference evidence="1 2" key="1">
    <citation type="journal article" date="2006" name="Science">
        <title>The genome of black cottonwood, Populus trichocarpa (Torr. &amp; Gray).</title>
        <authorList>
            <person name="Tuskan G.A."/>
            <person name="Difazio S."/>
            <person name="Jansson S."/>
            <person name="Bohlmann J."/>
            <person name="Grigoriev I."/>
            <person name="Hellsten U."/>
            <person name="Putnam N."/>
            <person name="Ralph S."/>
            <person name="Rombauts S."/>
            <person name="Salamov A."/>
            <person name="Schein J."/>
            <person name="Sterck L."/>
            <person name="Aerts A."/>
            <person name="Bhalerao R.R."/>
            <person name="Bhalerao R.P."/>
            <person name="Blaudez D."/>
            <person name="Boerjan W."/>
            <person name="Brun A."/>
            <person name="Brunner A."/>
            <person name="Busov V."/>
            <person name="Campbell M."/>
            <person name="Carlson J."/>
            <person name="Chalot M."/>
            <person name="Chapman J."/>
            <person name="Chen G.L."/>
            <person name="Cooper D."/>
            <person name="Coutinho P.M."/>
            <person name="Couturier J."/>
            <person name="Covert S."/>
            <person name="Cronk Q."/>
            <person name="Cunningham R."/>
            <person name="Davis J."/>
            <person name="Degroeve S."/>
            <person name="Dejardin A."/>
            <person name="Depamphilis C."/>
            <person name="Detter J."/>
            <person name="Dirks B."/>
            <person name="Dubchak I."/>
            <person name="Duplessis S."/>
            <person name="Ehlting J."/>
            <person name="Ellis B."/>
            <person name="Gendler K."/>
            <person name="Goodstein D."/>
            <person name="Gribskov M."/>
            <person name="Grimwood J."/>
            <person name="Groover A."/>
            <person name="Gunter L."/>
            <person name="Hamberger B."/>
            <person name="Heinze B."/>
            <person name="Helariutta Y."/>
            <person name="Henrissat B."/>
            <person name="Holligan D."/>
            <person name="Holt R."/>
            <person name="Huang W."/>
            <person name="Islam-Faridi N."/>
            <person name="Jones S."/>
            <person name="Jones-Rhoades M."/>
            <person name="Jorgensen R."/>
            <person name="Joshi C."/>
            <person name="Kangasjarvi J."/>
            <person name="Karlsson J."/>
            <person name="Kelleher C."/>
            <person name="Kirkpatrick R."/>
            <person name="Kirst M."/>
            <person name="Kohler A."/>
            <person name="Kalluri U."/>
            <person name="Larimer F."/>
            <person name="Leebens-Mack J."/>
            <person name="Leple J.C."/>
            <person name="Locascio P."/>
            <person name="Lou Y."/>
            <person name="Lucas S."/>
            <person name="Martin F."/>
            <person name="Montanini B."/>
            <person name="Napoli C."/>
            <person name="Nelson D.R."/>
            <person name="Nelson C."/>
            <person name="Nieminen K."/>
            <person name="Nilsson O."/>
            <person name="Pereda V."/>
            <person name="Peter G."/>
            <person name="Philippe R."/>
            <person name="Pilate G."/>
            <person name="Poliakov A."/>
            <person name="Razumovskaya J."/>
            <person name="Richardson P."/>
            <person name="Rinaldi C."/>
            <person name="Ritland K."/>
            <person name="Rouze P."/>
            <person name="Ryaboy D."/>
            <person name="Schmutz J."/>
            <person name="Schrader J."/>
            <person name="Segerman B."/>
            <person name="Shin H."/>
            <person name="Siddiqui A."/>
            <person name="Sterky F."/>
            <person name="Terry A."/>
            <person name="Tsai C.J."/>
            <person name="Uberbacher E."/>
            <person name="Unneberg P."/>
            <person name="Vahala J."/>
            <person name="Wall K."/>
            <person name="Wessler S."/>
            <person name="Yang G."/>
            <person name="Yin T."/>
            <person name="Douglas C."/>
            <person name="Marra M."/>
            <person name="Sandberg G."/>
            <person name="Van de Peer Y."/>
            <person name="Rokhsar D."/>
        </authorList>
    </citation>
    <scope>NUCLEOTIDE SEQUENCE [LARGE SCALE GENOMIC DNA]</scope>
    <source>
        <strain evidence="2">cv. Nisqually</strain>
    </source>
</reference>
<dbReference type="EMBL" id="CM009297">
    <property type="protein sequence ID" value="KAI9390619.1"/>
    <property type="molecule type" value="Genomic_DNA"/>
</dbReference>
<keyword evidence="2" id="KW-1185">Reference proteome</keyword>
<sequence>MSPVLKLRTSCQENILPSLRHQYCKRPKDLHEVMASFLLYSTSLISLLSLPLEADIFVMRRRDSFGGNFASSNSFHFQVAESNNYSDAVIHIEFFM</sequence>
<evidence type="ECO:0000313" key="1">
    <source>
        <dbReference type="EMBL" id="KAI9390619.1"/>
    </source>
</evidence>
<gene>
    <name evidence="1" type="ORF">POPTR_008G202166v4</name>
</gene>
<dbReference type="Proteomes" id="UP000006729">
    <property type="component" value="Chromosome 8"/>
</dbReference>
<evidence type="ECO:0000313" key="2">
    <source>
        <dbReference type="Proteomes" id="UP000006729"/>
    </source>
</evidence>
<organism evidence="1 2">
    <name type="scientific">Populus trichocarpa</name>
    <name type="common">Western balsam poplar</name>
    <name type="synonym">Populus balsamifera subsp. trichocarpa</name>
    <dbReference type="NCBI Taxonomy" id="3694"/>
    <lineage>
        <taxon>Eukaryota</taxon>
        <taxon>Viridiplantae</taxon>
        <taxon>Streptophyta</taxon>
        <taxon>Embryophyta</taxon>
        <taxon>Tracheophyta</taxon>
        <taxon>Spermatophyta</taxon>
        <taxon>Magnoliopsida</taxon>
        <taxon>eudicotyledons</taxon>
        <taxon>Gunneridae</taxon>
        <taxon>Pentapetalae</taxon>
        <taxon>rosids</taxon>
        <taxon>fabids</taxon>
        <taxon>Malpighiales</taxon>
        <taxon>Salicaceae</taxon>
        <taxon>Saliceae</taxon>
        <taxon>Populus</taxon>
    </lineage>
</organism>
<accession>A0ACC0SNS9</accession>
<proteinExistence type="predicted"/>
<name>A0ACC0SNS9_POPTR</name>